<keyword evidence="2" id="KW-0732">Signal</keyword>
<dbReference type="InterPro" id="IPR002241">
    <property type="entry name" value="Glyco_hydro_27"/>
</dbReference>
<dbReference type="AlphaFoldDB" id="A0A1A9B911"/>
<dbReference type="Gene3D" id="2.60.40.1180">
    <property type="entry name" value="Golgi alpha-mannosidase II"/>
    <property type="match status" value="1"/>
</dbReference>
<name>A0A1A9B911_9ACTN</name>
<dbReference type="Gene3D" id="3.20.20.70">
    <property type="entry name" value="Aldolase class I"/>
    <property type="match status" value="1"/>
</dbReference>
<feature type="domain" description="Ricin B lectin" evidence="6">
    <location>
        <begin position="417"/>
        <end position="543"/>
    </location>
</feature>
<dbReference type="Proteomes" id="UP000199558">
    <property type="component" value="Unassembled WGS sequence"/>
</dbReference>
<keyword evidence="3 5" id="KW-0378">Hydrolase</keyword>
<dbReference type="PANTHER" id="PTHR11452:SF75">
    <property type="entry name" value="ALPHA-GALACTOSIDASE MEL1"/>
    <property type="match status" value="1"/>
</dbReference>
<dbReference type="FunFam" id="3.20.20.70:FF:000197">
    <property type="entry name" value="Alpha-galactosidase"/>
    <property type="match status" value="1"/>
</dbReference>
<dbReference type="EMBL" id="FLRH01000003">
    <property type="protein sequence ID" value="SBT66005.1"/>
    <property type="molecule type" value="Genomic_DNA"/>
</dbReference>
<dbReference type="EC" id="3.2.1.22" evidence="5"/>
<dbReference type="GO" id="GO:0004557">
    <property type="term" value="F:alpha-galactosidase activity"/>
    <property type="evidence" value="ECO:0007669"/>
    <property type="project" value="UniProtKB-EC"/>
</dbReference>
<dbReference type="CDD" id="cd23418">
    <property type="entry name" value="beta-trefoil_Ricin_XLN-like"/>
    <property type="match status" value="1"/>
</dbReference>
<dbReference type="PROSITE" id="PS00512">
    <property type="entry name" value="ALPHA_GALACTOSIDASE"/>
    <property type="match status" value="1"/>
</dbReference>
<comment type="similarity">
    <text evidence="1 5">Belongs to the glycosyl hydrolase 27 family.</text>
</comment>
<evidence type="ECO:0000256" key="3">
    <source>
        <dbReference type="ARBA" id="ARBA00022801"/>
    </source>
</evidence>
<dbReference type="InterPro" id="IPR041233">
    <property type="entry name" value="Melibiase_C"/>
</dbReference>
<dbReference type="InterPro" id="IPR013785">
    <property type="entry name" value="Aldolase_TIM"/>
</dbReference>
<keyword evidence="8" id="KW-1185">Reference proteome</keyword>
<reference evidence="8" key="1">
    <citation type="submission" date="2016-06" db="EMBL/GenBank/DDBJ databases">
        <authorList>
            <person name="Varghese N."/>
            <person name="Submissions Spin"/>
        </authorList>
    </citation>
    <scope>NUCLEOTIDE SEQUENCE [LARGE SCALE GENOMIC DNA]</scope>
    <source>
        <strain evidence="8">DSM 45794</strain>
    </source>
</reference>
<evidence type="ECO:0000256" key="4">
    <source>
        <dbReference type="ARBA" id="ARBA00023295"/>
    </source>
</evidence>
<dbReference type="InterPro" id="IPR035992">
    <property type="entry name" value="Ricin_B-like_lectins"/>
</dbReference>
<sequence length="543" mass="57797">MLAALGVTAVALTATVTDGVVAPRPARALDNGVARTPPMGWNTWNTFGCNINETLIRQTADAIVANGLRDLGYRYVVVDDCWFDPNRDAQGNLQAHPQRFPSGMKALGDYLHARGLLFGIYQVPLDKTCAQVGGAFPGATGSLNHEYQDARQFAAWGVDYLKYDWCSSTGTINDQVARFGIMRDALASTGRQIVYSINPNSYHAKTGPQRNWSDVANLWRTTEDITNAWNTGQTNGYPMGIQNIVDVTVPLAGYAAPGGFNDPDMLEVGRGGMTDTEMRSHFALWSVLAAPLMMGHDARSTNAATLAILRNQNLVAINQDTLGRQAVQVANDGTRRVLAKPLANGDVAVALFNQGSSTTTVSTTAAAVGKSGSSFTLRDAWTDATTSTSGAISASVPAHGTVVYRVSGGTTSPPPTPTTFRLRSESAGRCLDVDNSGTANGTGTLVWDCHGNPNQQFTATGQALQVLGKCLDVPTNASAGTRVQIWDCNGGTNQQWTFNGNGTVSNVRFPSLCLDVENGGTANGSRVIVWTCHGNTNQRWSRA</sequence>
<dbReference type="Pfam" id="PF17801">
    <property type="entry name" value="Melibiase_C"/>
    <property type="match status" value="1"/>
</dbReference>
<dbReference type="PROSITE" id="PS50231">
    <property type="entry name" value="RICIN_B_LECTIN"/>
    <property type="match status" value="1"/>
</dbReference>
<evidence type="ECO:0000313" key="8">
    <source>
        <dbReference type="Proteomes" id="UP000199558"/>
    </source>
</evidence>
<dbReference type="Gene3D" id="2.80.10.50">
    <property type="match status" value="3"/>
</dbReference>
<proteinExistence type="inferred from homology"/>
<dbReference type="SUPFAM" id="SSF50370">
    <property type="entry name" value="Ricin B-like lectins"/>
    <property type="match status" value="1"/>
</dbReference>
<dbReference type="SMART" id="SM00458">
    <property type="entry name" value="RICIN"/>
    <property type="match status" value="1"/>
</dbReference>
<protein>
    <recommendedName>
        <fullName evidence="5">Alpha-galactosidase</fullName>
        <ecNumber evidence="5">3.2.1.22</ecNumber>
    </recommendedName>
    <alternativeName>
        <fullName evidence="5">Melibiase</fullName>
    </alternativeName>
</protein>
<keyword evidence="5" id="KW-1015">Disulfide bond</keyword>
<dbReference type="InterPro" id="IPR000111">
    <property type="entry name" value="Glyco_hydro_27/36_CS"/>
</dbReference>
<dbReference type="PRINTS" id="PR00740">
    <property type="entry name" value="GLHYDRLASE27"/>
</dbReference>
<dbReference type="GO" id="GO:0005975">
    <property type="term" value="P:carbohydrate metabolic process"/>
    <property type="evidence" value="ECO:0007669"/>
    <property type="project" value="InterPro"/>
</dbReference>
<evidence type="ECO:0000256" key="1">
    <source>
        <dbReference type="ARBA" id="ARBA00009743"/>
    </source>
</evidence>
<keyword evidence="4 5" id="KW-0326">Glycosidase</keyword>
<dbReference type="SUPFAM" id="SSF51445">
    <property type="entry name" value="(Trans)glycosidases"/>
    <property type="match status" value="1"/>
</dbReference>
<dbReference type="Pfam" id="PF00652">
    <property type="entry name" value="Ricin_B_lectin"/>
    <property type="match status" value="1"/>
</dbReference>
<comment type="catalytic activity">
    <reaction evidence="5">
        <text>Hydrolysis of terminal, non-reducing alpha-D-galactose residues in alpha-D-galactosides, including galactose oligosaccharides, galactomannans and galactolipids.</text>
        <dbReference type="EC" id="3.2.1.22"/>
    </reaction>
</comment>
<organism evidence="7 8">
    <name type="scientific">Micromonospora sediminicola</name>
    <dbReference type="NCBI Taxonomy" id="946078"/>
    <lineage>
        <taxon>Bacteria</taxon>
        <taxon>Bacillati</taxon>
        <taxon>Actinomycetota</taxon>
        <taxon>Actinomycetes</taxon>
        <taxon>Micromonosporales</taxon>
        <taxon>Micromonosporaceae</taxon>
        <taxon>Micromonospora</taxon>
    </lineage>
</organism>
<dbReference type="CDD" id="cd14792">
    <property type="entry name" value="GH27"/>
    <property type="match status" value="1"/>
</dbReference>
<evidence type="ECO:0000256" key="5">
    <source>
        <dbReference type="RuleBase" id="RU361168"/>
    </source>
</evidence>
<dbReference type="InterPro" id="IPR000772">
    <property type="entry name" value="Ricin_B_lectin"/>
</dbReference>
<dbReference type="InterPro" id="IPR013780">
    <property type="entry name" value="Glyco_hydro_b"/>
</dbReference>
<dbReference type="SUPFAM" id="SSF51011">
    <property type="entry name" value="Glycosyl hydrolase domain"/>
    <property type="match status" value="1"/>
</dbReference>
<evidence type="ECO:0000313" key="7">
    <source>
        <dbReference type="EMBL" id="SBT66005.1"/>
    </source>
</evidence>
<dbReference type="InterPro" id="IPR017853">
    <property type="entry name" value="GH"/>
</dbReference>
<evidence type="ECO:0000256" key="2">
    <source>
        <dbReference type="ARBA" id="ARBA00022729"/>
    </source>
</evidence>
<evidence type="ECO:0000259" key="6">
    <source>
        <dbReference type="SMART" id="SM00458"/>
    </source>
</evidence>
<gene>
    <name evidence="7" type="ORF">GA0070622_3022</name>
</gene>
<dbReference type="PANTHER" id="PTHR11452">
    <property type="entry name" value="ALPHA-GALACTOSIDASE/ALPHA-N-ACETYLGALACTOSAMINIDASE"/>
    <property type="match status" value="1"/>
</dbReference>
<dbReference type="Pfam" id="PF16499">
    <property type="entry name" value="Melibiase_2"/>
    <property type="match status" value="1"/>
</dbReference>
<accession>A0A1A9B911</accession>
<dbReference type="STRING" id="946078.GA0070622_3022"/>